<evidence type="ECO:0000313" key="2">
    <source>
        <dbReference type="EMBL" id="RCN47564.1"/>
    </source>
</evidence>
<dbReference type="Proteomes" id="UP000252519">
    <property type="component" value="Unassembled WGS sequence"/>
</dbReference>
<accession>A0A368GTC2</accession>
<dbReference type="InterPro" id="IPR027843">
    <property type="entry name" value="DUF4440"/>
</dbReference>
<dbReference type="SUPFAM" id="SSF54427">
    <property type="entry name" value="NTF2-like"/>
    <property type="match status" value="1"/>
</dbReference>
<name>A0A368GTC2_ANCCA</name>
<dbReference type="EMBL" id="JOJR01000060">
    <property type="protein sequence ID" value="RCN47564.1"/>
    <property type="molecule type" value="Genomic_DNA"/>
</dbReference>
<comment type="caution">
    <text evidence="2">The sequence shown here is derived from an EMBL/GenBank/DDBJ whole genome shotgun (WGS) entry which is preliminary data.</text>
</comment>
<proteinExistence type="predicted"/>
<dbReference type="InterPro" id="IPR032710">
    <property type="entry name" value="NTF2-like_dom_sf"/>
</dbReference>
<dbReference type="PANTHER" id="PTHR31664">
    <property type="entry name" value="PROTEIN CBG16427"/>
    <property type="match status" value="1"/>
</dbReference>
<gene>
    <name evidence="2" type="ORF">ANCCAN_06335</name>
</gene>
<dbReference type="PANTHER" id="PTHR31664:SF4">
    <property type="entry name" value="DUF4440 DOMAIN-CONTAINING PROTEIN"/>
    <property type="match status" value="1"/>
</dbReference>
<reference evidence="2 3" key="1">
    <citation type="submission" date="2014-10" db="EMBL/GenBank/DDBJ databases">
        <title>Draft genome of the hookworm Ancylostoma caninum.</title>
        <authorList>
            <person name="Mitreva M."/>
        </authorList>
    </citation>
    <scope>NUCLEOTIDE SEQUENCE [LARGE SCALE GENOMIC DNA]</scope>
    <source>
        <strain evidence="2 3">Baltimore</strain>
    </source>
</reference>
<evidence type="ECO:0000259" key="1">
    <source>
        <dbReference type="Pfam" id="PF14534"/>
    </source>
</evidence>
<dbReference type="Pfam" id="PF14534">
    <property type="entry name" value="DUF4440"/>
    <property type="match status" value="1"/>
</dbReference>
<keyword evidence="3" id="KW-1185">Reference proteome</keyword>
<feature type="domain" description="DUF4440" evidence="1">
    <location>
        <begin position="59"/>
        <end position="163"/>
    </location>
</feature>
<evidence type="ECO:0000313" key="3">
    <source>
        <dbReference type="Proteomes" id="UP000252519"/>
    </source>
</evidence>
<protein>
    <recommendedName>
        <fullName evidence="1">DUF4440 domain-containing protein</fullName>
    </recommendedName>
</protein>
<organism evidence="2 3">
    <name type="scientific">Ancylostoma caninum</name>
    <name type="common">Dog hookworm</name>
    <dbReference type="NCBI Taxonomy" id="29170"/>
    <lineage>
        <taxon>Eukaryota</taxon>
        <taxon>Metazoa</taxon>
        <taxon>Ecdysozoa</taxon>
        <taxon>Nematoda</taxon>
        <taxon>Chromadorea</taxon>
        <taxon>Rhabditida</taxon>
        <taxon>Rhabditina</taxon>
        <taxon>Rhabditomorpha</taxon>
        <taxon>Strongyloidea</taxon>
        <taxon>Ancylostomatidae</taxon>
        <taxon>Ancylostomatinae</taxon>
        <taxon>Ancylostoma</taxon>
    </lineage>
</organism>
<dbReference type="Gene3D" id="3.10.450.50">
    <property type="match status" value="1"/>
</dbReference>
<sequence>MSVNKRADEWICSHLVDNASISTPLLCPLQKKKYLITLQRKHPPLPQQFVSEAKSLLRPTFDKFCKAIEEQKWDEAVAFYDEEAALVETGKKGVHGREAIKQEFLKFSELAGKVTFKVINEHYQMTTDFITLDAEFELTSEKKGTEKGKALQIWRKKGDTYKLYHEEFSVA</sequence>
<dbReference type="OrthoDB" id="5840957at2759"/>
<dbReference type="AlphaFoldDB" id="A0A368GTC2"/>